<evidence type="ECO:0000256" key="2">
    <source>
        <dbReference type="SAM" id="SignalP"/>
    </source>
</evidence>
<evidence type="ECO:0000313" key="4">
    <source>
        <dbReference type="Proteomes" id="UP001412239"/>
    </source>
</evidence>
<feature type="signal peptide" evidence="2">
    <location>
        <begin position="1"/>
        <end position="16"/>
    </location>
</feature>
<name>A0A292Q2T4_9PEZI</name>
<feature type="transmembrane region" description="Helical" evidence="1">
    <location>
        <begin position="395"/>
        <end position="413"/>
    </location>
</feature>
<feature type="transmembrane region" description="Helical" evidence="1">
    <location>
        <begin position="297"/>
        <end position="319"/>
    </location>
</feature>
<protein>
    <submittedName>
        <fullName evidence="3">Uncharacterized protein</fullName>
    </submittedName>
</protein>
<keyword evidence="4" id="KW-1185">Reference proteome</keyword>
<evidence type="ECO:0000313" key="3">
    <source>
        <dbReference type="EMBL" id="CUS13178.1"/>
    </source>
</evidence>
<feature type="transmembrane region" description="Helical" evidence="1">
    <location>
        <begin position="56"/>
        <end position="77"/>
    </location>
</feature>
<feature type="transmembrane region" description="Helical" evidence="1">
    <location>
        <begin position="259"/>
        <end position="277"/>
    </location>
</feature>
<feature type="chain" id="PRO_5012064396" evidence="2">
    <location>
        <begin position="17"/>
        <end position="838"/>
    </location>
</feature>
<evidence type="ECO:0000256" key="1">
    <source>
        <dbReference type="SAM" id="Phobius"/>
    </source>
</evidence>
<dbReference type="EMBL" id="LN890978">
    <property type="protein sequence ID" value="CUS13178.1"/>
    <property type="molecule type" value="Genomic_DNA"/>
</dbReference>
<dbReference type="Proteomes" id="UP001412239">
    <property type="component" value="Unassembled WGS sequence"/>
</dbReference>
<organism evidence="3 4">
    <name type="scientific">Tuber aestivum</name>
    <name type="common">summer truffle</name>
    <dbReference type="NCBI Taxonomy" id="59557"/>
    <lineage>
        <taxon>Eukaryota</taxon>
        <taxon>Fungi</taxon>
        <taxon>Dikarya</taxon>
        <taxon>Ascomycota</taxon>
        <taxon>Pezizomycotina</taxon>
        <taxon>Pezizomycetes</taxon>
        <taxon>Pezizales</taxon>
        <taxon>Tuberaceae</taxon>
        <taxon>Tuber</taxon>
    </lineage>
</organism>
<keyword evidence="1" id="KW-0812">Transmembrane</keyword>
<dbReference type="AlphaFoldDB" id="A0A292Q2T4"/>
<keyword evidence="1" id="KW-0472">Membrane</keyword>
<keyword evidence="1" id="KW-1133">Transmembrane helix</keyword>
<keyword evidence="2" id="KW-0732">Signal</keyword>
<proteinExistence type="predicted"/>
<sequence length="838" mass="92506">MASTAIFLVLTPQALAADAADFSNNLFSDLAPLLTLFGDQVAKQFMSQSFTWLEDVIFAMAPLGIITAITSAVRVGGPNWLKAVVGRARESRAVAEVELMSSTSHEVCELWGGKALVRVMGSPKVAEILYFEGEAGGGVDASKLFTLKTAIKDKKLRGAKGGWGGNWTQMVGAAYTRKAFLGGAADGIVSLLDRTVLKISSGGLLAHFVPAGAGAENPISGLRRRLEGWFQHGPPEDPALASSPNISLNFREAKKRGELWLFAILGIVLQFGSLIFIGVTRYHKKVNLKEDENSEFAYPLMAFGTLLLVAGMMACSHVVQASSKERKWVAESDFRIVWLQKSGRVNDQHFGSYALFGHRERKKHITSRPKAYTSSLQAPGLIEYAFHTTFSLSNLAMVGSFVGIAGFVIQFVGIRALHWSASISQLVVTLAMTVARTWIRRNMSARPRAMILPVGYEIDWLAVRFGMPGENLWGPREPQFEQNGSESDQDDNLSWDVMTLHGYLGYRAAHEEHLGAANDAKKILSVRAGLGRLTEWEGISDRFARELISCLRSLLNDFTNLKDITRSDDFPTSETFHWALPVKVGGLVKYITMTARRSIDNAEYPGQWSVDEFELCAVVSLWCYRMKERGLALMDTPDTTGLFWHHGGEVPTVLRVLGPATNRFMNECRRWMDIGGRFEVVENGGLEENPIGGPTTVEVNEFPKVLVRVGHCTAKSSRQHITPHHIVGTKPIDHDGCRESFAFLSMTPLRQIFAQEILSSFLWAIADTVRSIDGKTRFRDHETTAGEGLDSRLENPFFQKLAETITESKLASNIQDAYALIITPFVTADKLPPMPSSN</sequence>
<accession>A0A292Q2T4</accession>
<reference evidence="3" key="1">
    <citation type="submission" date="2015-10" db="EMBL/GenBank/DDBJ databases">
        <authorList>
            <person name="Regsiter A."/>
            <person name="william w."/>
        </authorList>
    </citation>
    <scope>NUCLEOTIDE SEQUENCE</scope>
    <source>
        <strain evidence="3">Montdore</strain>
    </source>
</reference>
<gene>
    <name evidence="3" type="ORF">GSTUAT00002858001</name>
</gene>